<gene>
    <name evidence="2" type="ORF">GCM10010841_29540</name>
</gene>
<evidence type="ECO:0008006" key="4">
    <source>
        <dbReference type="Google" id="ProtNLM"/>
    </source>
</evidence>
<feature type="signal peptide" evidence="1">
    <location>
        <begin position="1"/>
        <end position="17"/>
    </location>
</feature>
<name>A0ABQ2GY35_9DEIO</name>
<evidence type="ECO:0000313" key="2">
    <source>
        <dbReference type="EMBL" id="GGM19620.1"/>
    </source>
</evidence>
<dbReference type="EMBL" id="BMOM01000037">
    <property type="protein sequence ID" value="GGM19620.1"/>
    <property type="molecule type" value="Genomic_DNA"/>
</dbReference>
<sequence>MKLPVLLLSAAFAGLLASCAPTMTGPQVGRIVNSVTGQEGTVSFQRGTLQSRLGDPFAADNATIRIGGQVYSGRTALLDGGAAGPLPPGWGLSVALGGTAAVGDSGMLGVGTRLDTPRPRAPRVRSGNLIARTAGAPTLTLICTLTVDETEHGIGECTGNDGVRYALQF</sequence>
<dbReference type="PROSITE" id="PS51257">
    <property type="entry name" value="PROKAR_LIPOPROTEIN"/>
    <property type="match status" value="1"/>
</dbReference>
<dbReference type="Proteomes" id="UP000661918">
    <property type="component" value="Unassembled WGS sequence"/>
</dbReference>
<dbReference type="RefSeq" id="WP_188905122.1">
    <property type="nucleotide sequence ID" value="NZ_BMOM01000037.1"/>
</dbReference>
<accession>A0ABQ2GY35</accession>
<evidence type="ECO:0000313" key="3">
    <source>
        <dbReference type="Proteomes" id="UP000661918"/>
    </source>
</evidence>
<organism evidence="2 3">
    <name type="scientific">Deinococcus aerophilus</name>
    <dbReference type="NCBI Taxonomy" id="522488"/>
    <lineage>
        <taxon>Bacteria</taxon>
        <taxon>Thermotogati</taxon>
        <taxon>Deinococcota</taxon>
        <taxon>Deinococci</taxon>
        <taxon>Deinococcales</taxon>
        <taxon>Deinococcaceae</taxon>
        <taxon>Deinococcus</taxon>
    </lineage>
</organism>
<keyword evidence="3" id="KW-1185">Reference proteome</keyword>
<proteinExistence type="predicted"/>
<evidence type="ECO:0000256" key="1">
    <source>
        <dbReference type="SAM" id="SignalP"/>
    </source>
</evidence>
<protein>
    <recommendedName>
        <fullName evidence="4">DUF4402 domain-containing protein</fullName>
    </recommendedName>
</protein>
<feature type="chain" id="PRO_5045787166" description="DUF4402 domain-containing protein" evidence="1">
    <location>
        <begin position="18"/>
        <end position="169"/>
    </location>
</feature>
<reference evidence="3" key="1">
    <citation type="journal article" date="2019" name="Int. J. Syst. Evol. Microbiol.">
        <title>The Global Catalogue of Microorganisms (GCM) 10K type strain sequencing project: providing services to taxonomists for standard genome sequencing and annotation.</title>
        <authorList>
            <consortium name="The Broad Institute Genomics Platform"/>
            <consortium name="The Broad Institute Genome Sequencing Center for Infectious Disease"/>
            <person name="Wu L."/>
            <person name="Ma J."/>
        </authorList>
    </citation>
    <scope>NUCLEOTIDE SEQUENCE [LARGE SCALE GENOMIC DNA]</scope>
    <source>
        <strain evidence="3">JCM 15443</strain>
    </source>
</reference>
<keyword evidence="1" id="KW-0732">Signal</keyword>
<comment type="caution">
    <text evidence="2">The sequence shown here is derived from an EMBL/GenBank/DDBJ whole genome shotgun (WGS) entry which is preliminary data.</text>
</comment>